<dbReference type="Pfam" id="PF21948">
    <property type="entry name" value="LplA-B_cat"/>
    <property type="match status" value="1"/>
</dbReference>
<dbReference type="GO" id="GO:0005524">
    <property type="term" value="F:ATP binding"/>
    <property type="evidence" value="ECO:0007669"/>
    <property type="project" value="UniProtKB-KW"/>
</dbReference>
<evidence type="ECO:0000256" key="5">
    <source>
        <dbReference type="ARBA" id="ARBA00022741"/>
    </source>
</evidence>
<keyword evidence="6" id="KW-0067">ATP-binding</keyword>
<evidence type="ECO:0000313" key="9">
    <source>
        <dbReference type="EMBL" id="TLQ40284.1"/>
    </source>
</evidence>
<dbReference type="PROSITE" id="PS51733">
    <property type="entry name" value="BPL_LPL_CATALYTIC"/>
    <property type="match status" value="1"/>
</dbReference>
<evidence type="ECO:0000259" key="8">
    <source>
        <dbReference type="PROSITE" id="PS51733"/>
    </source>
</evidence>
<accession>A0A5R9DTH4</accession>
<evidence type="ECO:0000256" key="7">
    <source>
        <dbReference type="ARBA" id="ARBA00048037"/>
    </source>
</evidence>
<dbReference type="PANTHER" id="PTHR12561:SF3">
    <property type="entry name" value="LIPOYLTRANSFERASE 1, MITOCHONDRIAL"/>
    <property type="match status" value="1"/>
</dbReference>
<dbReference type="SUPFAM" id="SSF55681">
    <property type="entry name" value="Class II aaRS and biotin synthetases"/>
    <property type="match status" value="1"/>
</dbReference>
<dbReference type="EMBL" id="VBSP01000032">
    <property type="protein sequence ID" value="TLQ40284.1"/>
    <property type="molecule type" value="Genomic_DNA"/>
</dbReference>
<evidence type="ECO:0000256" key="1">
    <source>
        <dbReference type="ARBA" id="ARBA00005085"/>
    </source>
</evidence>
<dbReference type="Gene3D" id="3.30.930.10">
    <property type="entry name" value="Bira Bifunctional Protein, Domain 2"/>
    <property type="match status" value="1"/>
</dbReference>
<dbReference type="EC" id="6.3.1.20" evidence="3"/>
<dbReference type="InterPro" id="IPR019491">
    <property type="entry name" value="Lipoate_protein_ligase_C"/>
</dbReference>
<dbReference type="AlphaFoldDB" id="A0A5R9DTH4"/>
<evidence type="ECO:0000256" key="6">
    <source>
        <dbReference type="ARBA" id="ARBA00022840"/>
    </source>
</evidence>
<dbReference type="RefSeq" id="WP_138404990.1">
    <property type="nucleotide sequence ID" value="NZ_VBSP01000032.1"/>
</dbReference>
<comment type="catalytic activity">
    <reaction evidence="7">
        <text>L-lysyl-[lipoyl-carrier protein] + (R)-lipoate + ATP = N(6)-[(R)-lipoyl]-L-lysyl-[lipoyl-carrier protein] + AMP + diphosphate + H(+)</text>
        <dbReference type="Rhea" id="RHEA:49288"/>
        <dbReference type="Rhea" id="RHEA-COMP:10500"/>
        <dbReference type="Rhea" id="RHEA-COMP:10502"/>
        <dbReference type="ChEBI" id="CHEBI:15378"/>
        <dbReference type="ChEBI" id="CHEBI:29969"/>
        <dbReference type="ChEBI" id="CHEBI:30616"/>
        <dbReference type="ChEBI" id="CHEBI:33019"/>
        <dbReference type="ChEBI" id="CHEBI:83088"/>
        <dbReference type="ChEBI" id="CHEBI:83099"/>
        <dbReference type="ChEBI" id="CHEBI:456215"/>
        <dbReference type="EC" id="6.3.1.20"/>
    </reaction>
</comment>
<feature type="domain" description="BPL/LPL catalytic" evidence="8">
    <location>
        <begin position="31"/>
        <end position="223"/>
    </location>
</feature>
<proteinExistence type="predicted"/>
<organism evidence="9 10">
    <name type="scientific">Ruoffia tabacinasalis</name>
    <dbReference type="NCBI Taxonomy" id="87458"/>
    <lineage>
        <taxon>Bacteria</taxon>
        <taxon>Bacillati</taxon>
        <taxon>Bacillota</taxon>
        <taxon>Bacilli</taxon>
        <taxon>Lactobacillales</taxon>
        <taxon>Aerococcaceae</taxon>
        <taxon>Ruoffia</taxon>
    </lineage>
</organism>
<dbReference type="SUPFAM" id="SSF82649">
    <property type="entry name" value="SufE/NifU"/>
    <property type="match status" value="1"/>
</dbReference>
<reference evidence="9 10" key="1">
    <citation type="submission" date="2019-05" db="EMBL/GenBank/DDBJ databases">
        <title>The metagenome of a microbial culture collection derived from dairy environment covers the genomic content of the human microbiome.</title>
        <authorList>
            <person name="Roder T."/>
            <person name="Wuthrich D."/>
            <person name="Sattari Z."/>
            <person name="Von Ah U."/>
            <person name="Bar C."/>
            <person name="Ronchi F."/>
            <person name="Macpherson A.J."/>
            <person name="Ganal-Vonarburg S.C."/>
            <person name="Bruggmann R."/>
            <person name="Vergeres G."/>
        </authorList>
    </citation>
    <scope>NUCLEOTIDE SEQUENCE [LARGE SCALE GENOMIC DNA]</scope>
    <source>
        <strain evidence="9 10">FAM 24227</strain>
    </source>
</reference>
<dbReference type="PANTHER" id="PTHR12561">
    <property type="entry name" value="LIPOATE-PROTEIN LIGASE"/>
    <property type="match status" value="1"/>
</dbReference>
<name>A0A5R9DTH4_9LACT</name>
<gene>
    <name evidence="9" type="ORF">FEZ33_08555</name>
</gene>
<evidence type="ECO:0000256" key="2">
    <source>
        <dbReference type="ARBA" id="ARBA00005124"/>
    </source>
</evidence>
<keyword evidence="4 9" id="KW-0436">Ligase</keyword>
<comment type="pathway">
    <text evidence="2">Protein modification; protein lipoylation via exogenous pathway; protein N(6)-(lipoyl)lysine from lipoate: step 1/2.</text>
</comment>
<dbReference type="Proteomes" id="UP000306420">
    <property type="component" value="Unassembled WGS sequence"/>
</dbReference>
<dbReference type="NCBIfam" id="TIGR00545">
    <property type="entry name" value="lipoyltrans"/>
    <property type="match status" value="1"/>
</dbReference>
<dbReference type="GO" id="GO:0017118">
    <property type="term" value="F:lipoyltransferase activity"/>
    <property type="evidence" value="ECO:0007669"/>
    <property type="project" value="TreeGrafter"/>
</dbReference>
<evidence type="ECO:0000313" key="10">
    <source>
        <dbReference type="Proteomes" id="UP000306420"/>
    </source>
</evidence>
<dbReference type="GO" id="GO:0005737">
    <property type="term" value="C:cytoplasm"/>
    <property type="evidence" value="ECO:0007669"/>
    <property type="project" value="TreeGrafter"/>
</dbReference>
<dbReference type="FunFam" id="3.30.930.10:FF:000072">
    <property type="entry name" value="Lipoate--protein ligase"/>
    <property type="match status" value="1"/>
</dbReference>
<comment type="caution">
    <text evidence="9">The sequence shown here is derived from an EMBL/GenBank/DDBJ whole genome shotgun (WGS) entry which is preliminary data.</text>
</comment>
<keyword evidence="5" id="KW-0547">Nucleotide-binding</keyword>
<dbReference type="GO" id="GO:0016979">
    <property type="term" value="F:lipoate-protein ligase activity"/>
    <property type="evidence" value="ECO:0007669"/>
    <property type="project" value="UniProtKB-EC"/>
</dbReference>
<dbReference type="GO" id="GO:0009249">
    <property type="term" value="P:protein lipoylation"/>
    <property type="evidence" value="ECO:0007669"/>
    <property type="project" value="InterPro"/>
</dbReference>
<sequence length="342" mass="39224">MYVIEHIRDGVEVLDHATQLAMHIYALENIKLDESLVFPYRPSASVQIGKYQNTVEEVNQEYITKNNIDIVRRETGGGAIYMDRNHANFVFIIDDPSTNFDENFDRIYQPTIDGLKQLGAKNVGRKGRNDLEIDGQKVSGAAVTIQKGRLYAGYSLLLDIDFDAVENALRPNRKKIESKGIKSVRRRVTPIRPHLAEEYQDITVEDFEKTMLMHLCEVNHPDDIKYYRLTDEEWAAIDKIAEEKFANWDWNYGKSPRYDYNADGRFDGGTVSLTLSVDKGKIQKIRIYGDFFGKADIKDIENALMGTRVERKDLLEALSPIELSEYFGKITAENIVDLILEQ</sequence>
<dbReference type="CDD" id="cd16443">
    <property type="entry name" value="LplA"/>
    <property type="match status" value="1"/>
</dbReference>
<protein>
    <recommendedName>
        <fullName evidence="3">lipoate--protein ligase</fullName>
        <ecNumber evidence="3">6.3.1.20</ecNumber>
    </recommendedName>
</protein>
<dbReference type="InterPro" id="IPR045864">
    <property type="entry name" value="aa-tRNA-synth_II/BPL/LPL"/>
</dbReference>
<dbReference type="Pfam" id="PF10437">
    <property type="entry name" value="Lip_prot_lig_C"/>
    <property type="match status" value="1"/>
</dbReference>
<evidence type="ECO:0000256" key="3">
    <source>
        <dbReference type="ARBA" id="ARBA00012367"/>
    </source>
</evidence>
<evidence type="ECO:0000256" key="4">
    <source>
        <dbReference type="ARBA" id="ARBA00022598"/>
    </source>
</evidence>
<dbReference type="UniPathway" id="UPA00537">
    <property type="reaction ID" value="UER00594"/>
</dbReference>
<comment type="pathway">
    <text evidence="1">Protein modification; protein lipoylation via exogenous pathway; protein N(6)-(lipoyl)lysine from lipoate: step 2/2.</text>
</comment>
<dbReference type="OrthoDB" id="9788148at2"/>
<dbReference type="InterPro" id="IPR004143">
    <property type="entry name" value="BPL_LPL_catalytic"/>
</dbReference>
<dbReference type="Gene3D" id="3.30.390.50">
    <property type="entry name" value="CO dehydrogenase flavoprotein, C-terminal domain"/>
    <property type="match status" value="1"/>
</dbReference>
<dbReference type="InterPro" id="IPR004562">
    <property type="entry name" value="LipoylTrfase_LipoateP_Ligase"/>
</dbReference>